<dbReference type="GeneID" id="56031905"/>
<feature type="region of interest" description="Disordered" evidence="1">
    <location>
        <begin position="87"/>
        <end position="109"/>
    </location>
</feature>
<evidence type="ECO:0000313" key="3">
    <source>
        <dbReference type="Proteomes" id="UP000509241"/>
    </source>
</evidence>
<keyword evidence="3" id="KW-1185">Reference proteome</keyword>
<dbReference type="RefSeq" id="WP_179259338.1">
    <property type="nucleotide sequence ID" value="NZ_CP058601.1"/>
</dbReference>
<dbReference type="EMBL" id="CP058601">
    <property type="protein sequence ID" value="QLG47596.1"/>
    <property type="molecule type" value="Genomic_DNA"/>
</dbReference>
<dbReference type="KEGG" id="haly:HYG82_01400"/>
<name>A0A7D5KB75_9EURY</name>
<proteinExistence type="predicted"/>
<dbReference type="OrthoDB" id="252760at2157"/>
<accession>A0A7D5KB75</accession>
<evidence type="ECO:0000313" key="2">
    <source>
        <dbReference type="EMBL" id="QLG47596.1"/>
    </source>
</evidence>
<reference evidence="2 3" key="1">
    <citation type="submission" date="2020-07" db="EMBL/GenBank/DDBJ databases">
        <authorList>
            <person name="Cui H."/>
        </authorList>
    </citation>
    <scope>NUCLEOTIDE SEQUENCE [LARGE SCALE GENOMIC DNA]</scope>
    <source>
        <strain evidence="2 3">YPL8</strain>
    </source>
</reference>
<protein>
    <submittedName>
        <fullName evidence="2">Uncharacterized protein</fullName>
    </submittedName>
</protein>
<evidence type="ECO:0000256" key="1">
    <source>
        <dbReference type="SAM" id="MobiDB-lite"/>
    </source>
</evidence>
<dbReference type="InterPro" id="IPR055927">
    <property type="entry name" value="DUF7504"/>
</dbReference>
<dbReference type="Proteomes" id="UP000509241">
    <property type="component" value="Chromosome"/>
</dbReference>
<gene>
    <name evidence="2" type="ORF">HYG82_01400</name>
</gene>
<dbReference type="AlphaFoldDB" id="A0A7D5KB75"/>
<dbReference type="Pfam" id="PF24336">
    <property type="entry name" value="DUF7504"/>
    <property type="match status" value="1"/>
</dbReference>
<organism evidence="2 3">
    <name type="scientific">Natrinema halophilum</name>
    <dbReference type="NCBI Taxonomy" id="1699371"/>
    <lineage>
        <taxon>Archaea</taxon>
        <taxon>Methanobacteriati</taxon>
        <taxon>Methanobacteriota</taxon>
        <taxon>Stenosarchaea group</taxon>
        <taxon>Halobacteria</taxon>
        <taxon>Halobacteriales</taxon>
        <taxon>Natrialbaceae</taxon>
        <taxon>Natrinema</taxon>
    </lineage>
</organism>
<sequence>MEDERGGLVSDNATFARTLDTLKQEGSNILLVGADAPEAHQMACQRLLGATDRDSRYRLFVTGGETRVSCGRTDGASDERVRTIDYSNTRLDPDGTGEEESAADGGLPSPGTIGVAIIEAIDELAETAEGFDPAELRVCVDSLVPLLQEHDAETMFRLLHVTTSRTDKARGMGHYHLPIPVDHDAVNLFEPMFDAIVTVRSRDDRSEHQWFLRETETTTDWLEL</sequence>